<keyword evidence="2" id="KW-1185">Reference proteome</keyword>
<reference evidence="1" key="1">
    <citation type="submission" date="2024-09" db="EMBL/GenBank/DDBJ databases">
        <title>Black Yeasts Isolated from many extreme environments.</title>
        <authorList>
            <person name="Coleine C."/>
            <person name="Stajich J.E."/>
            <person name="Selbmann L."/>
        </authorList>
    </citation>
    <scope>NUCLEOTIDE SEQUENCE</scope>
    <source>
        <strain evidence="1">CCFEE 5737</strain>
    </source>
</reference>
<dbReference type="Proteomes" id="UP001186974">
    <property type="component" value="Unassembled WGS sequence"/>
</dbReference>
<name>A0ACC3DGI8_9PEZI</name>
<evidence type="ECO:0000313" key="1">
    <source>
        <dbReference type="EMBL" id="KAK3071841.1"/>
    </source>
</evidence>
<feature type="non-terminal residue" evidence="1">
    <location>
        <position position="338"/>
    </location>
</feature>
<sequence>AENDELTPGPPVLREAPVDRIEEGVPVEGTTLDEGTPVEKMMLDEGTPVDRITLDDGTPVDRNTLDDGTPVDRIELEGNWLVPFWKGAEDELALGMTLALEGPTIEELTLAMSLLADAVVKIILLDGTPVDNVAETGLLNWKPVEEGRDGMPLLETPVDKGTEATLLETPVERGTEEIPVDNGTEAELLEMACVVEASTEDETSTADEELSTRDELFKKDEGILTEDEEAGIAVDSEKVMSVDEAKETSDERTELGLPTLLEEEAASLELELSSLFEEDGNSVIIDEDELDVVPDAREELGSTEGLGSTEEEEDRLSLEDEEVVGTLVVKTVEVSVTT</sequence>
<organism evidence="1 2">
    <name type="scientific">Coniosporium uncinatum</name>
    <dbReference type="NCBI Taxonomy" id="93489"/>
    <lineage>
        <taxon>Eukaryota</taxon>
        <taxon>Fungi</taxon>
        <taxon>Dikarya</taxon>
        <taxon>Ascomycota</taxon>
        <taxon>Pezizomycotina</taxon>
        <taxon>Dothideomycetes</taxon>
        <taxon>Dothideomycetes incertae sedis</taxon>
        <taxon>Coniosporium</taxon>
    </lineage>
</organism>
<evidence type="ECO:0000313" key="2">
    <source>
        <dbReference type="Proteomes" id="UP001186974"/>
    </source>
</evidence>
<protein>
    <submittedName>
        <fullName evidence="1">Uncharacterized protein</fullName>
    </submittedName>
</protein>
<feature type="non-terminal residue" evidence="1">
    <location>
        <position position="1"/>
    </location>
</feature>
<comment type="caution">
    <text evidence="1">The sequence shown here is derived from an EMBL/GenBank/DDBJ whole genome shotgun (WGS) entry which is preliminary data.</text>
</comment>
<gene>
    <name evidence="1" type="ORF">LTS18_014765</name>
</gene>
<proteinExistence type="predicted"/>
<dbReference type="EMBL" id="JAWDJW010004792">
    <property type="protein sequence ID" value="KAK3071841.1"/>
    <property type="molecule type" value="Genomic_DNA"/>
</dbReference>
<accession>A0ACC3DGI8</accession>